<dbReference type="InterPro" id="IPR018488">
    <property type="entry name" value="cNMP-bd_CS"/>
</dbReference>
<gene>
    <name evidence="12" type="ORF">DME_LOCUS2783</name>
</gene>
<dbReference type="GO" id="GO:0017071">
    <property type="term" value="C:intracellular cyclic nucleotide activated cation channel complex"/>
    <property type="evidence" value="ECO:0007669"/>
    <property type="project" value="TreeGrafter"/>
</dbReference>
<dbReference type="SMART" id="SM00100">
    <property type="entry name" value="cNMP"/>
    <property type="match status" value="1"/>
</dbReference>
<evidence type="ECO:0000256" key="2">
    <source>
        <dbReference type="ARBA" id="ARBA00022448"/>
    </source>
</evidence>
<dbReference type="PANTHER" id="PTHR45638">
    <property type="entry name" value="CYCLIC NUCLEOTIDE-GATED CATION CHANNEL SUBUNIT A"/>
    <property type="match status" value="1"/>
</dbReference>
<dbReference type="GO" id="GO:0005222">
    <property type="term" value="F:intracellularly cAMP-activated cation channel activity"/>
    <property type="evidence" value="ECO:0007669"/>
    <property type="project" value="TreeGrafter"/>
</dbReference>
<dbReference type="OrthoDB" id="421226at2759"/>
<comment type="subcellular location">
    <subcellularLocation>
        <location evidence="1">Membrane</location>
        <topology evidence="1">Multi-pass membrane protein</topology>
    </subcellularLocation>
</comment>
<keyword evidence="7" id="KW-1071">Ligand-gated ion channel</keyword>
<keyword evidence="10" id="KW-0732">Signal</keyword>
<proteinExistence type="predicted"/>
<dbReference type="PROSITE" id="PS00889">
    <property type="entry name" value="CNMP_BINDING_2"/>
    <property type="match status" value="1"/>
</dbReference>
<keyword evidence="3 9" id="KW-0812">Transmembrane</keyword>
<evidence type="ECO:0000313" key="12">
    <source>
        <dbReference type="EMBL" id="VDN52810.1"/>
    </source>
</evidence>
<keyword evidence="5" id="KW-0406">Ion transport</keyword>
<dbReference type="InterPro" id="IPR050866">
    <property type="entry name" value="CNG_cation_channel"/>
</dbReference>
<evidence type="ECO:0000256" key="5">
    <source>
        <dbReference type="ARBA" id="ARBA00023065"/>
    </source>
</evidence>
<dbReference type="GO" id="GO:0044877">
    <property type="term" value="F:protein-containing complex binding"/>
    <property type="evidence" value="ECO:0007669"/>
    <property type="project" value="TreeGrafter"/>
</dbReference>
<feature type="transmembrane region" description="Helical" evidence="9">
    <location>
        <begin position="212"/>
        <end position="233"/>
    </location>
</feature>
<evidence type="ECO:0000313" key="13">
    <source>
        <dbReference type="Proteomes" id="UP000038040"/>
    </source>
</evidence>
<dbReference type="InterPro" id="IPR005821">
    <property type="entry name" value="Ion_trans_dom"/>
</dbReference>
<keyword evidence="4 9" id="KW-1133">Transmembrane helix</keyword>
<organism evidence="13 15">
    <name type="scientific">Dracunculus medinensis</name>
    <name type="common">Guinea worm</name>
    <dbReference type="NCBI Taxonomy" id="318479"/>
    <lineage>
        <taxon>Eukaryota</taxon>
        <taxon>Metazoa</taxon>
        <taxon>Ecdysozoa</taxon>
        <taxon>Nematoda</taxon>
        <taxon>Chromadorea</taxon>
        <taxon>Rhabditida</taxon>
        <taxon>Spirurina</taxon>
        <taxon>Dracunculoidea</taxon>
        <taxon>Dracunculidae</taxon>
        <taxon>Dracunculus</taxon>
    </lineage>
</organism>
<accession>A0A158Q631</accession>
<dbReference type="GO" id="GO:0030553">
    <property type="term" value="F:cGMP binding"/>
    <property type="evidence" value="ECO:0007669"/>
    <property type="project" value="TreeGrafter"/>
</dbReference>
<dbReference type="Gene3D" id="1.10.287.70">
    <property type="match status" value="1"/>
</dbReference>
<dbReference type="FunFam" id="1.10.287.70:FF:000072">
    <property type="entry name" value="Cyclic nucleotide gated channel beta 3"/>
    <property type="match status" value="1"/>
</dbReference>
<dbReference type="PROSITE" id="PS00888">
    <property type="entry name" value="CNMP_BINDING_1"/>
    <property type="match status" value="1"/>
</dbReference>
<keyword evidence="8" id="KW-0407">Ion channel</keyword>
<feature type="transmembrane region" description="Helical" evidence="9">
    <location>
        <begin position="85"/>
        <end position="107"/>
    </location>
</feature>
<reference evidence="15" key="1">
    <citation type="submission" date="2016-04" db="UniProtKB">
        <authorList>
            <consortium name="WormBaseParasite"/>
        </authorList>
    </citation>
    <scope>IDENTIFICATION</scope>
</reference>
<evidence type="ECO:0000313" key="15">
    <source>
        <dbReference type="WBParaSite" id="DME_0000895401-mRNA-1"/>
    </source>
</evidence>
<keyword evidence="6 9" id="KW-0472">Membrane</keyword>
<dbReference type="SUPFAM" id="SSF51206">
    <property type="entry name" value="cAMP-binding domain-like"/>
    <property type="match status" value="1"/>
</dbReference>
<dbReference type="Pfam" id="PF00027">
    <property type="entry name" value="cNMP_binding"/>
    <property type="match status" value="1"/>
</dbReference>
<dbReference type="InterPro" id="IPR014710">
    <property type="entry name" value="RmlC-like_jellyroll"/>
</dbReference>
<name>A0A158Q631_DRAME</name>
<dbReference type="Pfam" id="PF00520">
    <property type="entry name" value="Ion_trans"/>
    <property type="match status" value="1"/>
</dbReference>
<evidence type="ECO:0000256" key="1">
    <source>
        <dbReference type="ARBA" id="ARBA00004141"/>
    </source>
</evidence>
<evidence type="ECO:0000256" key="7">
    <source>
        <dbReference type="ARBA" id="ARBA00023286"/>
    </source>
</evidence>
<dbReference type="FunFam" id="1.10.287.630:FF:000001">
    <property type="entry name" value="Cyclic nucleotide-gated channel alpha 3"/>
    <property type="match status" value="1"/>
</dbReference>
<dbReference type="PROSITE" id="PS50042">
    <property type="entry name" value="CNMP_BINDING_3"/>
    <property type="match status" value="1"/>
</dbReference>
<reference evidence="12 14" key="2">
    <citation type="submission" date="2018-11" db="EMBL/GenBank/DDBJ databases">
        <authorList>
            <consortium name="Pathogen Informatics"/>
        </authorList>
    </citation>
    <scope>NUCLEOTIDE SEQUENCE [LARGE SCALE GENOMIC DNA]</scope>
</reference>
<evidence type="ECO:0000256" key="10">
    <source>
        <dbReference type="SAM" id="SignalP"/>
    </source>
</evidence>
<keyword evidence="2" id="KW-0813">Transport</keyword>
<dbReference type="Gene3D" id="2.60.120.10">
    <property type="entry name" value="Jelly Rolls"/>
    <property type="match status" value="1"/>
</dbReference>
<dbReference type="GO" id="GO:0005886">
    <property type="term" value="C:plasma membrane"/>
    <property type="evidence" value="ECO:0007669"/>
    <property type="project" value="TreeGrafter"/>
</dbReference>
<dbReference type="InterPro" id="IPR000595">
    <property type="entry name" value="cNMP-bd_dom"/>
</dbReference>
<evidence type="ECO:0000259" key="11">
    <source>
        <dbReference type="PROSITE" id="PS50042"/>
    </source>
</evidence>
<evidence type="ECO:0000256" key="3">
    <source>
        <dbReference type="ARBA" id="ARBA00022692"/>
    </source>
</evidence>
<dbReference type="CDD" id="cd00038">
    <property type="entry name" value="CAP_ED"/>
    <property type="match status" value="1"/>
</dbReference>
<dbReference type="InterPro" id="IPR018490">
    <property type="entry name" value="cNMP-bd_dom_sf"/>
</dbReference>
<feature type="transmembrane region" description="Helical" evidence="9">
    <location>
        <begin position="32"/>
        <end position="52"/>
    </location>
</feature>
<dbReference type="WBParaSite" id="DME_0000895401-mRNA-1">
    <property type="protein sequence ID" value="DME_0000895401-mRNA-1"/>
    <property type="gene ID" value="DME_0000895401"/>
</dbReference>
<evidence type="ECO:0000256" key="4">
    <source>
        <dbReference type="ARBA" id="ARBA00022989"/>
    </source>
</evidence>
<evidence type="ECO:0000313" key="14">
    <source>
        <dbReference type="Proteomes" id="UP000274756"/>
    </source>
</evidence>
<dbReference type="Proteomes" id="UP000274756">
    <property type="component" value="Unassembled WGS sequence"/>
</dbReference>
<dbReference type="Gene3D" id="1.10.287.630">
    <property type="entry name" value="Helix hairpin bin"/>
    <property type="match status" value="1"/>
</dbReference>
<dbReference type="SUPFAM" id="SSF81324">
    <property type="entry name" value="Voltage-gated potassium channels"/>
    <property type="match status" value="1"/>
</dbReference>
<dbReference type="Proteomes" id="UP000038040">
    <property type="component" value="Unplaced"/>
</dbReference>
<dbReference type="AlphaFoldDB" id="A0A158Q631"/>
<evidence type="ECO:0000256" key="6">
    <source>
        <dbReference type="ARBA" id="ARBA00023136"/>
    </source>
</evidence>
<dbReference type="GO" id="GO:0005223">
    <property type="term" value="F:intracellularly cGMP-activated cation channel activity"/>
    <property type="evidence" value="ECO:0007669"/>
    <property type="project" value="TreeGrafter"/>
</dbReference>
<keyword evidence="14" id="KW-1185">Reference proteome</keyword>
<feature type="domain" description="Cyclic nucleotide-binding" evidence="11">
    <location>
        <begin position="316"/>
        <end position="428"/>
    </location>
</feature>
<evidence type="ECO:0000256" key="8">
    <source>
        <dbReference type="ARBA" id="ARBA00023303"/>
    </source>
</evidence>
<dbReference type="FunFam" id="2.60.120.10:FF:000078">
    <property type="entry name" value="Cyclic nucleotide-gated channel"/>
    <property type="match status" value="1"/>
</dbReference>
<feature type="signal peptide" evidence="10">
    <location>
        <begin position="1"/>
        <end position="16"/>
    </location>
</feature>
<dbReference type="STRING" id="318479.A0A158Q631"/>
<dbReference type="EMBL" id="UYYG01000080">
    <property type="protein sequence ID" value="VDN52810.1"/>
    <property type="molecule type" value="Genomic_DNA"/>
</dbReference>
<sequence length="495" mass="58010">MWLSFVVVCFLYNAFGIPLRSSYPYQTESNLIYWLICDYFSDFFYIVDLMAIKPRIQFMRSGIAVTNRDETLKNYIRSTVFKMDIISVLPFDLFYIWTGPFAAWRFVRVFKIFSFWQFFNLLDNSFSSPYIIRITKTLSYMVYIIHCNSCIYYKLSAWQAFGQIAYRMNNRWYLNKWVYNNQGNAYIRCFYFTAAVATSTGNNPSPTNVIEYIYMTFSWMMGVFVFALLLGQIRDIVSNANRNRELYRQTMDRVVSECKRLQLPREVVDRVMDWFFYTWQRQKTLDEKKLIEKLPLKLQTDLALSVHYNTLSKVQLFQDCDRALLRELVLRLRPVIFLPGDMICKKGDVGKEMYIVNDGVLQVVGGENNEKVFAELTEGSVFGEISLLAIGGNNKRTASIRSKGYSTLFVLSKEDLNDVIKDYPEAQRLLKRKAKKMLNKDAKAKNEIDQKQKKTFEETCHISTHISTPRMFKTVLQLLPEGSTRNELQSTLSNS</sequence>
<dbReference type="PANTHER" id="PTHR45638:SF1">
    <property type="entry name" value="CYCLIC NUCLEOTIDE-GATED ION CHANNEL SUBUNIT B, ISOFORM A"/>
    <property type="match status" value="1"/>
</dbReference>
<protein>
    <submittedName>
        <fullName evidence="15">Cyclic nucleotide-binding domain-containing protein</fullName>
    </submittedName>
</protein>
<feature type="chain" id="PRO_5033250241" evidence="10">
    <location>
        <begin position="17"/>
        <end position="495"/>
    </location>
</feature>
<evidence type="ECO:0000256" key="9">
    <source>
        <dbReference type="SAM" id="Phobius"/>
    </source>
</evidence>